<keyword evidence="3" id="KW-1185">Reference proteome</keyword>
<reference evidence="2 3" key="1">
    <citation type="journal article" date="2016" name="Mol. Biol. Evol.">
        <title>Comparative Genomics of Early-Diverging Mushroom-Forming Fungi Provides Insights into the Origins of Lignocellulose Decay Capabilities.</title>
        <authorList>
            <person name="Nagy L.G."/>
            <person name="Riley R."/>
            <person name="Tritt A."/>
            <person name="Adam C."/>
            <person name="Daum C."/>
            <person name="Floudas D."/>
            <person name="Sun H."/>
            <person name="Yadav J.S."/>
            <person name="Pangilinan J."/>
            <person name="Larsson K.H."/>
            <person name="Matsuura K."/>
            <person name="Barry K."/>
            <person name="Labutti K."/>
            <person name="Kuo R."/>
            <person name="Ohm R.A."/>
            <person name="Bhattacharya S.S."/>
            <person name="Shirouzu T."/>
            <person name="Yoshinaga Y."/>
            <person name="Martin F.M."/>
            <person name="Grigoriev I.V."/>
            <person name="Hibbett D.S."/>
        </authorList>
    </citation>
    <scope>NUCLEOTIDE SEQUENCE [LARGE SCALE GENOMIC DNA]</scope>
    <source>
        <strain evidence="2 3">CBS 109695</strain>
    </source>
</reference>
<evidence type="ECO:0000313" key="3">
    <source>
        <dbReference type="Proteomes" id="UP000076532"/>
    </source>
</evidence>
<dbReference type="Proteomes" id="UP000076532">
    <property type="component" value="Unassembled WGS sequence"/>
</dbReference>
<dbReference type="EMBL" id="KV417719">
    <property type="protein sequence ID" value="KZP08555.1"/>
    <property type="molecule type" value="Genomic_DNA"/>
</dbReference>
<gene>
    <name evidence="2" type="ORF">FIBSPDRAFT_901195</name>
</gene>
<name>A0A165XHQ4_9AGAM</name>
<dbReference type="AlphaFoldDB" id="A0A165XHQ4"/>
<proteinExistence type="predicted"/>
<accession>A0A165XHQ4</accession>
<feature type="compositionally biased region" description="Pro residues" evidence="1">
    <location>
        <begin position="10"/>
        <end position="28"/>
    </location>
</feature>
<protein>
    <submittedName>
        <fullName evidence="2">Uncharacterized protein</fullName>
    </submittedName>
</protein>
<evidence type="ECO:0000313" key="2">
    <source>
        <dbReference type="EMBL" id="KZP08555.1"/>
    </source>
</evidence>
<evidence type="ECO:0000256" key="1">
    <source>
        <dbReference type="SAM" id="MobiDB-lite"/>
    </source>
</evidence>
<sequence>MTQVEAAPSSPVPSSPSPVPSSPSPAPSSPLFLPTQDSEEEPNAPPHDLSALQSLATLDTDSDSDIVPLPGLPSSLPYPNCCRWHLTEVRCRYKWDAPSICAPFAIRVASTDQYSPAEGTLGDCLGFSQIHSPIAVLVMLPSPSAVLTELLLPSITPPLNTSIPPASSATPEATNTTFEPRWYAITKGRGLCVVQGWSNAKPLMSTHPDATAFSYSSQAAAIVGLKDAVAQGRVQILD</sequence>
<organism evidence="2 3">
    <name type="scientific">Athelia psychrophila</name>
    <dbReference type="NCBI Taxonomy" id="1759441"/>
    <lineage>
        <taxon>Eukaryota</taxon>
        <taxon>Fungi</taxon>
        <taxon>Dikarya</taxon>
        <taxon>Basidiomycota</taxon>
        <taxon>Agaricomycotina</taxon>
        <taxon>Agaricomycetes</taxon>
        <taxon>Agaricomycetidae</taxon>
        <taxon>Atheliales</taxon>
        <taxon>Atheliaceae</taxon>
        <taxon>Athelia</taxon>
    </lineage>
</organism>
<dbReference type="OrthoDB" id="3270804at2759"/>
<feature type="region of interest" description="Disordered" evidence="1">
    <location>
        <begin position="1"/>
        <end position="48"/>
    </location>
</feature>